<accession>A0ABX8VIZ4</accession>
<dbReference type="InterPro" id="IPR041650">
    <property type="entry name" value="HEPN_Swt1"/>
</dbReference>
<evidence type="ECO:0000313" key="2">
    <source>
        <dbReference type="EMBL" id="QYL17788.1"/>
    </source>
</evidence>
<feature type="domain" description="Swt1-like HEPN" evidence="1">
    <location>
        <begin position="30"/>
        <end position="96"/>
    </location>
</feature>
<dbReference type="Pfam" id="PF18731">
    <property type="entry name" value="HEPN_Swt1"/>
    <property type="match status" value="1"/>
</dbReference>
<dbReference type="EMBL" id="CP080333">
    <property type="protein sequence ID" value="QYL17788.1"/>
    <property type="molecule type" value="Genomic_DNA"/>
</dbReference>
<sequence>MHSWANAHHTGRWPIAVCQSRAQPRLPPETDWAELLRAKDSANGRRGGEYQSRDLALMLRAMTERLSELGYPFIKPMPRQAEIYAKELREVRNRFSFRVREIGGGGSY</sequence>
<organism evidence="2 3">
    <name type="scientific">Mycolicibacterium pallens</name>
    <dbReference type="NCBI Taxonomy" id="370524"/>
    <lineage>
        <taxon>Bacteria</taxon>
        <taxon>Bacillati</taxon>
        <taxon>Actinomycetota</taxon>
        <taxon>Actinomycetes</taxon>
        <taxon>Mycobacteriales</taxon>
        <taxon>Mycobacteriaceae</taxon>
        <taxon>Mycolicibacterium</taxon>
    </lineage>
</organism>
<protein>
    <recommendedName>
        <fullName evidence="1">Swt1-like HEPN domain-containing protein</fullName>
    </recommendedName>
</protein>
<evidence type="ECO:0000259" key="1">
    <source>
        <dbReference type="Pfam" id="PF18731"/>
    </source>
</evidence>
<dbReference type="Proteomes" id="UP000825367">
    <property type="component" value="Chromosome"/>
</dbReference>
<proteinExistence type="predicted"/>
<evidence type="ECO:0000313" key="3">
    <source>
        <dbReference type="Proteomes" id="UP000825367"/>
    </source>
</evidence>
<name>A0ABX8VIZ4_9MYCO</name>
<reference evidence="2 3" key="1">
    <citation type="submission" date="2021-07" db="EMBL/GenBank/DDBJ databases">
        <title>Whole genome sequencing of non-tuberculosis mycobacteria type-strains.</title>
        <authorList>
            <person name="Igarashi Y."/>
            <person name="Osugi A."/>
            <person name="Mitarai S."/>
        </authorList>
    </citation>
    <scope>NUCLEOTIDE SEQUENCE [LARGE SCALE GENOMIC DNA]</scope>
    <source>
        <strain evidence="2 3">JCM 16370</strain>
    </source>
</reference>
<dbReference type="RefSeq" id="WP_220046100.1">
    <property type="nucleotide sequence ID" value="NZ_BAAAVX010000003.1"/>
</dbReference>
<keyword evidence="3" id="KW-1185">Reference proteome</keyword>
<gene>
    <name evidence="2" type="ORF">K0O64_04295</name>
</gene>